<proteinExistence type="predicted"/>
<dbReference type="EMBL" id="BLXT01005451">
    <property type="protein sequence ID" value="GFO22736.1"/>
    <property type="molecule type" value="Genomic_DNA"/>
</dbReference>
<accession>A0AAV4BHC0</accession>
<feature type="coiled-coil region" evidence="1">
    <location>
        <begin position="144"/>
        <end position="171"/>
    </location>
</feature>
<feature type="coiled-coil region" evidence="1">
    <location>
        <begin position="51"/>
        <end position="85"/>
    </location>
</feature>
<protein>
    <submittedName>
        <fullName evidence="3">Uncharacterized protein</fullName>
    </submittedName>
</protein>
<dbReference type="Proteomes" id="UP000735302">
    <property type="component" value="Unassembled WGS sequence"/>
</dbReference>
<evidence type="ECO:0000256" key="2">
    <source>
        <dbReference type="SAM" id="MobiDB-lite"/>
    </source>
</evidence>
<dbReference type="AlphaFoldDB" id="A0AAV4BHC0"/>
<reference evidence="3 4" key="1">
    <citation type="journal article" date="2021" name="Elife">
        <title>Chloroplast acquisition without the gene transfer in kleptoplastic sea slugs, Plakobranchus ocellatus.</title>
        <authorList>
            <person name="Maeda T."/>
            <person name="Takahashi S."/>
            <person name="Yoshida T."/>
            <person name="Shimamura S."/>
            <person name="Takaki Y."/>
            <person name="Nagai Y."/>
            <person name="Toyoda A."/>
            <person name="Suzuki Y."/>
            <person name="Arimoto A."/>
            <person name="Ishii H."/>
            <person name="Satoh N."/>
            <person name="Nishiyama T."/>
            <person name="Hasebe M."/>
            <person name="Maruyama T."/>
            <person name="Minagawa J."/>
            <person name="Obokata J."/>
            <person name="Shigenobu S."/>
        </authorList>
    </citation>
    <scope>NUCLEOTIDE SEQUENCE [LARGE SCALE GENOMIC DNA]</scope>
</reference>
<keyword evidence="1" id="KW-0175">Coiled coil</keyword>
<organism evidence="3 4">
    <name type="scientific">Plakobranchus ocellatus</name>
    <dbReference type="NCBI Taxonomy" id="259542"/>
    <lineage>
        <taxon>Eukaryota</taxon>
        <taxon>Metazoa</taxon>
        <taxon>Spiralia</taxon>
        <taxon>Lophotrochozoa</taxon>
        <taxon>Mollusca</taxon>
        <taxon>Gastropoda</taxon>
        <taxon>Heterobranchia</taxon>
        <taxon>Euthyneura</taxon>
        <taxon>Panpulmonata</taxon>
        <taxon>Sacoglossa</taxon>
        <taxon>Placobranchoidea</taxon>
        <taxon>Plakobranchidae</taxon>
        <taxon>Plakobranchus</taxon>
    </lineage>
</organism>
<evidence type="ECO:0000313" key="4">
    <source>
        <dbReference type="Proteomes" id="UP000735302"/>
    </source>
</evidence>
<comment type="caution">
    <text evidence="3">The sequence shown here is derived from an EMBL/GenBank/DDBJ whole genome shotgun (WGS) entry which is preliminary data.</text>
</comment>
<gene>
    <name evidence="3" type="ORF">PoB_004924100</name>
</gene>
<evidence type="ECO:0000313" key="3">
    <source>
        <dbReference type="EMBL" id="GFO22736.1"/>
    </source>
</evidence>
<keyword evidence="4" id="KW-1185">Reference proteome</keyword>
<evidence type="ECO:0000256" key="1">
    <source>
        <dbReference type="SAM" id="Coils"/>
    </source>
</evidence>
<feature type="region of interest" description="Disordered" evidence="2">
    <location>
        <begin position="1"/>
        <end position="23"/>
    </location>
</feature>
<sequence>MASAGPSGVEQFDQEKSAETHSALVNAVREQIERSMQPLRTTVDEIKASVAKELEEERFLLRDHLAAAQKEIMAQLQEIRHIQDQHHPDKDIQVEEIDAQEQLAGQRVQQEYMAEGPQKGIRTAEKRSDVKGLDQQMPNINSELLWFKEQVQLLQNELKQYRQELCRQEQQQLLQHRVSVSKFELQEELGRVKDELITSIKALWAFTEVELNDSSKSLIEKTTDAPQETME</sequence>
<name>A0AAV4BHC0_9GAST</name>